<evidence type="ECO:0000256" key="4">
    <source>
        <dbReference type="ARBA" id="ARBA00022729"/>
    </source>
</evidence>
<feature type="transmembrane region" description="Helical" evidence="11">
    <location>
        <begin position="485"/>
        <end position="504"/>
    </location>
</feature>
<proteinExistence type="inferred from homology"/>
<evidence type="ECO:0000313" key="14">
    <source>
        <dbReference type="Proteomes" id="UP000515135"/>
    </source>
</evidence>
<dbReference type="InterPro" id="IPR046338">
    <property type="entry name" value="GAIN_dom_sf"/>
</dbReference>
<dbReference type="PROSITE" id="PS50095">
    <property type="entry name" value="PLAT"/>
    <property type="match status" value="1"/>
</dbReference>
<dbReference type="PANTHER" id="PTHR10877:SF194">
    <property type="entry name" value="LOCATION OF VULVA DEFECTIVE 1"/>
    <property type="match status" value="1"/>
</dbReference>
<dbReference type="InterPro" id="IPR000203">
    <property type="entry name" value="GPS"/>
</dbReference>
<evidence type="ECO:0000256" key="10">
    <source>
        <dbReference type="PROSITE-ProRule" id="PRU00152"/>
    </source>
</evidence>
<evidence type="ECO:0000256" key="11">
    <source>
        <dbReference type="SAM" id="Phobius"/>
    </source>
</evidence>
<dbReference type="InterPro" id="IPR013122">
    <property type="entry name" value="PKD1_2_channel"/>
</dbReference>
<feature type="transmembrane region" description="Helical" evidence="11">
    <location>
        <begin position="799"/>
        <end position="821"/>
    </location>
</feature>
<protein>
    <submittedName>
        <fullName evidence="15">Polycystic kidney disease protein 1-like 2</fullName>
    </submittedName>
</protein>
<dbReference type="RefSeq" id="XP_019631563.1">
    <property type="nucleotide sequence ID" value="XM_019776004.1"/>
</dbReference>
<keyword evidence="14" id="KW-1185">Reference proteome</keyword>
<name>A0A6P4Z4Q0_BRABE</name>
<dbReference type="PANTHER" id="PTHR10877">
    <property type="entry name" value="POLYCYSTIN FAMILY MEMBER"/>
    <property type="match status" value="1"/>
</dbReference>
<dbReference type="Gene3D" id="2.60.220.50">
    <property type="match status" value="1"/>
</dbReference>
<dbReference type="SUPFAM" id="SSF49723">
    <property type="entry name" value="Lipase/lipooxygenase domain (PLAT/LH2 domain)"/>
    <property type="match status" value="1"/>
</dbReference>
<dbReference type="InterPro" id="IPR057244">
    <property type="entry name" value="GAIN_B"/>
</dbReference>
<evidence type="ECO:0000256" key="7">
    <source>
        <dbReference type="ARBA" id="ARBA00023157"/>
    </source>
</evidence>
<dbReference type="Proteomes" id="UP000515135">
    <property type="component" value="Unplaced"/>
</dbReference>
<evidence type="ECO:0000259" key="12">
    <source>
        <dbReference type="PROSITE" id="PS50095"/>
    </source>
</evidence>
<evidence type="ECO:0000259" key="13">
    <source>
        <dbReference type="PROSITE" id="PS50221"/>
    </source>
</evidence>
<feature type="disulfide bond" evidence="9">
    <location>
        <begin position="671"/>
        <end position="684"/>
    </location>
</feature>
<evidence type="ECO:0000256" key="2">
    <source>
        <dbReference type="ARBA" id="ARBA00007200"/>
    </source>
</evidence>
<feature type="transmembrane region" description="Helical" evidence="11">
    <location>
        <begin position="193"/>
        <end position="213"/>
    </location>
</feature>
<dbReference type="OrthoDB" id="10036392at2759"/>
<dbReference type="GO" id="GO:0050982">
    <property type="term" value="P:detection of mechanical stimulus"/>
    <property type="evidence" value="ECO:0007669"/>
    <property type="project" value="TreeGrafter"/>
</dbReference>
<dbReference type="InterPro" id="IPR046791">
    <property type="entry name" value="Polycystin_dom"/>
</dbReference>
<keyword evidence="4" id="KW-0732">Signal</keyword>
<dbReference type="Pfam" id="PF20519">
    <property type="entry name" value="Polycystin_dom"/>
    <property type="match status" value="1"/>
</dbReference>
<comment type="caution">
    <text evidence="10">Lacks conserved residue(s) required for the propagation of feature annotation.</text>
</comment>
<dbReference type="FunFam" id="2.60.220.50:FF:000083">
    <property type="entry name" value="Uncharacterized protein"/>
    <property type="match status" value="1"/>
</dbReference>
<evidence type="ECO:0000313" key="15">
    <source>
        <dbReference type="RefSeq" id="XP_019631563.1"/>
    </source>
</evidence>
<dbReference type="Pfam" id="PF08016">
    <property type="entry name" value="PKD_channel"/>
    <property type="match status" value="1"/>
</dbReference>
<dbReference type="InterPro" id="IPR003915">
    <property type="entry name" value="PKD_2"/>
</dbReference>
<dbReference type="SMART" id="SM00308">
    <property type="entry name" value="LH2"/>
    <property type="match status" value="1"/>
</dbReference>
<dbReference type="AlphaFoldDB" id="A0A6P4Z4Q0"/>
<dbReference type="KEGG" id="bbel:109475400"/>
<keyword evidence="6 11" id="KW-0472">Membrane</keyword>
<evidence type="ECO:0000256" key="5">
    <source>
        <dbReference type="ARBA" id="ARBA00022989"/>
    </source>
</evidence>
<dbReference type="InterPro" id="IPR036392">
    <property type="entry name" value="PLAT/LH2_dom_sf"/>
</dbReference>
<feature type="transmembrane region" description="Helical" evidence="11">
    <location>
        <begin position="401"/>
        <end position="423"/>
    </location>
</feature>
<keyword evidence="8" id="KW-0325">Glycoprotein</keyword>
<evidence type="ECO:0000256" key="9">
    <source>
        <dbReference type="PIRSR" id="PIRSR603915-2"/>
    </source>
</evidence>
<accession>A0A6P4Z4Q0</accession>
<feature type="transmembrane region" description="Helical" evidence="11">
    <location>
        <begin position="996"/>
        <end position="1020"/>
    </location>
</feature>
<dbReference type="Pfam" id="PF01477">
    <property type="entry name" value="PLAT"/>
    <property type="match status" value="1"/>
</dbReference>
<evidence type="ECO:0000256" key="1">
    <source>
        <dbReference type="ARBA" id="ARBA00004141"/>
    </source>
</evidence>
<evidence type="ECO:0000256" key="8">
    <source>
        <dbReference type="ARBA" id="ARBA00023180"/>
    </source>
</evidence>
<feature type="transmembrane region" description="Helical" evidence="11">
    <location>
        <begin position="895"/>
        <end position="914"/>
    </location>
</feature>
<keyword evidence="3 11" id="KW-0812">Transmembrane</keyword>
<feature type="transmembrane region" description="Helical" evidence="11">
    <location>
        <begin position="443"/>
        <end position="464"/>
    </location>
</feature>
<keyword evidence="5 11" id="KW-1133">Transmembrane helix</keyword>
<dbReference type="GeneID" id="109475400"/>
<dbReference type="GO" id="GO:0016020">
    <property type="term" value="C:membrane"/>
    <property type="evidence" value="ECO:0007669"/>
    <property type="project" value="UniProtKB-SubCell"/>
</dbReference>
<dbReference type="Gene3D" id="2.60.60.20">
    <property type="entry name" value="PLAT/LH2 domain"/>
    <property type="match status" value="1"/>
</dbReference>
<gene>
    <name evidence="15" type="primary">LOC109475400</name>
</gene>
<comment type="similarity">
    <text evidence="2">Belongs to the polycystin family.</text>
</comment>
<evidence type="ECO:0000256" key="3">
    <source>
        <dbReference type="ARBA" id="ARBA00022692"/>
    </source>
</evidence>
<dbReference type="InterPro" id="IPR051223">
    <property type="entry name" value="Polycystin"/>
</dbReference>
<evidence type="ECO:0000256" key="6">
    <source>
        <dbReference type="ARBA" id="ARBA00023136"/>
    </source>
</evidence>
<dbReference type="Pfam" id="PF01825">
    <property type="entry name" value="GPS"/>
    <property type="match status" value="1"/>
</dbReference>
<dbReference type="FunFam" id="2.60.60.20:FF:000022">
    <property type="entry name" value="Uncharacterized protein"/>
    <property type="match status" value="1"/>
</dbReference>
<reference evidence="15" key="1">
    <citation type="submission" date="2025-08" db="UniProtKB">
        <authorList>
            <consortium name="RefSeq"/>
        </authorList>
    </citation>
    <scope>IDENTIFICATION</scope>
    <source>
        <tissue evidence="15">Gonad</tissue>
    </source>
</reference>
<dbReference type="PROSITE" id="PS50221">
    <property type="entry name" value="GAIN_B"/>
    <property type="match status" value="1"/>
</dbReference>
<dbReference type="InterPro" id="IPR001024">
    <property type="entry name" value="PLAT/LH2_dom"/>
</dbReference>
<sequence length="1083" mass="120515">MFPAPRLVKYSPFPNDTMVFRTFSARRNQTYGVLVSLVAPYPAAVMYGKLGDFPNKTDCDFKKEFSWDDFIAKTVPPHGDVHMTYTVLQPDTAGNNGTEEYTIGLQVDGCPPEECPYSVDITRLDCVFWDPGIDAELGSWKRDGCRVSPASTLAHTVCLCNHLTGFGTSGGTEPNRINFKTVFSKFQDLVNNYAVWTTMVVVMGMYFVMIYPARRKDKADEQKWSIKNVHGNRRRHRSRFLVRVDTGHDWGAGTWSKVVFVLTGDKGSTGPRSFQQDDMTFQTGGVNTFLLTTPQKLGGLTSLTVWHDNSGEGRHASWFLERVEVIDLQTNKKTQFVCNDWLGVEHGDGCLKRTLPPTVETDVSLGQRFSLKLREKFKDGHVWLSVVTSRPKSYFSRVQRLSCCVCLLFCKMITSAMWFSVAGQGTSSVVLTIGSVELTAETLLVSLWTTLQVFPVNFIIVQIFRRCRPKGVPKSSGLQLPYWSVYVGWALLVLTTLASGFFLLLYSLEWGRDKSIQWLTAFGLSFLQSMVVVQPAEPLPAWSELEETEQLKQQRAERKNWLQLTNNGRQCILGIIIITAAILMVHEVWSSSAPVINQGLKAGFSNGTNLVKTQKDVLPWLEGAFARKLYRTHQYNGDAVDWRDSVFISDMPAYRVGPVRLGQFRARTGMCDVAQPALHANKTCVMPYVSGIAGEAAASFPESSPETFSHVLHGTMGSYGGPGYRVNLGEMQAEMMETLKILESNRWIDPYTAALVLDLTLYHVNANLFSTVCVLFEFPPSAGAIATLKVSTYPLTAQGMAPTILFVAKAMFVACLLYVIIRLVKNARQEGRSFFLQVWTVVEVASVVTSLYVIGAMASKDAFAGKAKSLISHELQKDQRSFVDLTDVAFWTDQFTAAVAMVIWLNLVKICSLLRVSARVRTYLDILINIRMQLLGSLAIFILTVTGFSMLGYLLFCPYVETFRSLSAATAGLTFLPWGEVSYDVLATPSELVGPLFLFTSGFTILYLLLSFTAGVFVSATSTMMGEKGRGKVAAARQRKNRRAKAAREAKVAAPPARNTLHYCNCDEMNECFGQTHTAETQV</sequence>
<feature type="transmembrane region" description="Helical" evidence="11">
    <location>
        <begin position="833"/>
        <end position="854"/>
    </location>
</feature>
<dbReference type="SMART" id="SM00303">
    <property type="entry name" value="GPS"/>
    <property type="match status" value="1"/>
</dbReference>
<feature type="domain" description="PLAT" evidence="12">
    <location>
        <begin position="238"/>
        <end position="356"/>
    </location>
</feature>
<keyword evidence="7" id="KW-1015">Disulfide bond</keyword>
<dbReference type="GO" id="GO:0005262">
    <property type="term" value="F:calcium channel activity"/>
    <property type="evidence" value="ECO:0007669"/>
    <property type="project" value="TreeGrafter"/>
</dbReference>
<organism evidence="14 15">
    <name type="scientific">Branchiostoma belcheri</name>
    <name type="common">Amphioxus</name>
    <dbReference type="NCBI Taxonomy" id="7741"/>
    <lineage>
        <taxon>Eukaryota</taxon>
        <taxon>Metazoa</taxon>
        <taxon>Chordata</taxon>
        <taxon>Cephalochordata</taxon>
        <taxon>Leptocardii</taxon>
        <taxon>Amphioxiformes</taxon>
        <taxon>Branchiostomatidae</taxon>
        <taxon>Branchiostoma</taxon>
    </lineage>
</organism>
<feature type="domain" description="GAIN-B" evidence="13">
    <location>
        <begin position="9"/>
        <end position="178"/>
    </location>
</feature>
<comment type="subcellular location">
    <subcellularLocation>
        <location evidence="1">Membrane</location>
        <topology evidence="1">Multi-pass membrane protein</topology>
    </subcellularLocation>
</comment>
<feature type="transmembrane region" description="Helical" evidence="11">
    <location>
        <begin position="934"/>
        <end position="956"/>
    </location>
</feature>
<dbReference type="PRINTS" id="PR01433">
    <property type="entry name" value="POLYCYSTIN2"/>
</dbReference>
<dbReference type="GO" id="GO:0005509">
    <property type="term" value="F:calcium ion binding"/>
    <property type="evidence" value="ECO:0007669"/>
    <property type="project" value="InterPro"/>
</dbReference>